<feature type="compositionally biased region" description="Acidic residues" evidence="8">
    <location>
        <begin position="329"/>
        <end position="343"/>
    </location>
</feature>
<evidence type="ECO:0000313" key="9">
    <source>
        <dbReference type="EMBL" id="KAK3923690.1"/>
    </source>
</evidence>
<reference evidence="9" key="1">
    <citation type="submission" date="2021-07" db="EMBL/GenBank/DDBJ databases">
        <authorList>
            <person name="Catto M.A."/>
            <person name="Jacobson A."/>
            <person name="Kennedy G."/>
            <person name="Labadie P."/>
            <person name="Hunt B.G."/>
            <person name="Srinivasan R."/>
        </authorList>
    </citation>
    <scope>NUCLEOTIDE SEQUENCE</scope>
    <source>
        <strain evidence="9">PL_HMW_Pooled</strain>
        <tissue evidence="9">Head</tissue>
    </source>
</reference>
<comment type="function">
    <text evidence="7">Involved in nucleolar processing of pre-18S ribosomal RNA.</text>
</comment>
<feature type="compositionally biased region" description="Acidic residues" evidence="8">
    <location>
        <begin position="229"/>
        <end position="277"/>
    </location>
</feature>
<dbReference type="PANTHER" id="PTHR17039:SF0">
    <property type="entry name" value="U3 SMALL NUCLEOLAR RIBONUCLEOPROTEIN PROTEIN MPP10"/>
    <property type="match status" value="1"/>
</dbReference>
<feature type="compositionally biased region" description="Basic residues" evidence="8">
    <location>
        <begin position="580"/>
        <end position="591"/>
    </location>
</feature>
<dbReference type="AlphaFoldDB" id="A0AAE1LLA1"/>
<proteinExistence type="inferred from homology"/>
<feature type="compositionally biased region" description="Acidic residues" evidence="8">
    <location>
        <begin position="136"/>
        <end position="160"/>
    </location>
</feature>
<feature type="region of interest" description="Disordered" evidence="8">
    <location>
        <begin position="662"/>
        <end position="686"/>
    </location>
</feature>
<evidence type="ECO:0000256" key="4">
    <source>
        <dbReference type="ARBA" id="ARBA00023242"/>
    </source>
</evidence>
<dbReference type="InterPro" id="IPR012173">
    <property type="entry name" value="Mpp10"/>
</dbReference>
<evidence type="ECO:0000256" key="3">
    <source>
        <dbReference type="ARBA" id="ARBA00022552"/>
    </source>
</evidence>
<dbReference type="PANTHER" id="PTHR17039">
    <property type="entry name" value="U3 SMALL NUCLEOLAR RIBONUCLEOPROTEIN PROTEIN MPP10"/>
    <property type="match status" value="1"/>
</dbReference>
<evidence type="ECO:0000256" key="7">
    <source>
        <dbReference type="PIRNR" id="PIRNR017300"/>
    </source>
</evidence>
<name>A0AAE1LLA1_9NEOP</name>
<evidence type="ECO:0000256" key="8">
    <source>
        <dbReference type="SAM" id="MobiDB-lite"/>
    </source>
</evidence>
<keyword evidence="2 7" id="KW-0690">Ribosome biogenesis</keyword>
<dbReference type="EMBL" id="JAHWGI010001149">
    <property type="protein sequence ID" value="KAK3923690.1"/>
    <property type="molecule type" value="Genomic_DNA"/>
</dbReference>
<feature type="compositionally biased region" description="Basic and acidic residues" evidence="8">
    <location>
        <begin position="218"/>
        <end position="228"/>
    </location>
</feature>
<keyword evidence="10" id="KW-1185">Reference proteome</keyword>
<dbReference type="GO" id="GO:0006364">
    <property type="term" value="P:rRNA processing"/>
    <property type="evidence" value="ECO:0007669"/>
    <property type="project" value="UniProtKB-KW"/>
</dbReference>
<dbReference type="GO" id="GO:0032040">
    <property type="term" value="C:small-subunit processome"/>
    <property type="evidence" value="ECO:0007669"/>
    <property type="project" value="TreeGrafter"/>
</dbReference>
<feature type="region of interest" description="Disordered" evidence="8">
    <location>
        <begin position="127"/>
        <end position="362"/>
    </location>
</feature>
<feature type="compositionally biased region" description="Basic residues" evidence="8">
    <location>
        <begin position="202"/>
        <end position="214"/>
    </location>
</feature>
<feature type="compositionally biased region" description="Basic and acidic residues" evidence="8">
    <location>
        <begin position="353"/>
        <end position="362"/>
    </location>
</feature>
<protein>
    <recommendedName>
        <fullName evidence="7">U3 small nucleolar ribonucleoprotein protein MPP10</fullName>
    </recommendedName>
</protein>
<feature type="region of interest" description="Disordered" evidence="8">
    <location>
        <begin position="555"/>
        <end position="601"/>
    </location>
</feature>
<feature type="compositionally biased region" description="Basic and acidic residues" evidence="8">
    <location>
        <begin position="557"/>
        <end position="579"/>
    </location>
</feature>
<feature type="compositionally biased region" description="Basic and acidic residues" evidence="8">
    <location>
        <begin position="278"/>
        <end position="287"/>
    </location>
</feature>
<comment type="subcellular location">
    <subcellularLocation>
        <location evidence="1 7">Nucleus</location>
        <location evidence="1 7">Nucleolus</location>
    </subcellularLocation>
</comment>
<feature type="compositionally biased region" description="Acidic residues" evidence="8">
    <location>
        <begin position="167"/>
        <end position="196"/>
    </location>
</feature>
<organism evidence="9 10">
    <name type="scientific">Frankliniella fusca</name>
    <dbReference type="NCBI Taxonomy" id="407009"/>
    <lineage>
        <taxon>Eukaryota</taxon>
        <taxon>Metazoa</taxon>
        <taxon>Ecdysozoa</taxon>
        <taxon>Arthropoda</taxon>
        <taxon>Hexapoda</taxon>
        <taxon>Insecta</taxon>
        <taxon>Pterygota</taxon>
        <taxon>Neoptera</taxon>
        <taxon>Paraneoptera</taxon>
        <taxon>Thysanoptera</taxon>
        <taxon>Terebrantia</taxon>
        <taxon>Thripoidea</taxon>
        <taxon>Thripidae</taxon>
        <taxon>Frankliniella</taxon>
    </lineage>
</organism>
<dbReference type="GO" id="GO:0034457">
    <property type="term" value="C:Mpp10 complex"/>
    <property type="evidence" value="ECO:0007669"/>
    <property type="project" value="UniProtKB-UniRule"/>
</dbReference>
<evidence type="ECO:0000256" key="1">
    <source>
        <dbReference type="ARBA" id="ARBA00004604"/>
    </source>
</evidence>
<evidence type="ECO:0000313" key="10">
    <source>
        <dbReference type="Proteomes" id="UP001219518"/>
    </source>
</evidence>
<evidence type="ECO:0000256" key="2">
    <source>
        <dbReference type="ARBA" id="ARBA00022517"/>
    </source>
</evidence>
<dbReference type="PIRSF" id="PIRSF017300">
    <property type="entry name" value="snoRNP_Mpp10"/>
    <property type="match status" value="1"/>
</dbReference>
<comment type="similarity">
    <text evidence="6 7">Belongs to the MPP10 family.</text>
</comment>
<keyword evidence="4 7" id="KW-0539">Nucleus</keyword>
<keyword evidence="5 7" id="KW-0687">Ribonucleoprotein</keyword>
<dbReference type="GO" id="GO:0005732">
    <property type="term" value="C:sno(s)RNA-containing ribonucleoprotein complex"/>
    <property type="evidence" value="ECO:0007669"/>
    <property type="project" value="UniProtKB-UniRule"/>
</dbReference>
<keyword evidence="3 7" id="KW-0698">rRNA processing</keyword>
<accession>A0AAE1LLA1</accession>
<reference evidence="9" key="2">
    <citation type="journal article" date="2023" name="BMC Genomics">
        <title>Pest status, molecular evolution, and epigenetic factors derived from the genome assembly of Frankliniella fusca, a thysanopteran phytovirus vector.</title>
        <authorList>
            <person name="Catto M.A."/>
            <person name="Labadie P.E."/>
            <person name="Jacobson A.L."/>
            <person name="Kennedy G.G."/>
            <person name="Srinivasan R."/>
            <person name="Hunt B.G."/>
        </authorList>
    </citation>
    <scope>NUCLEOTIDE SEQUENCE</scope>
    <source>
        <strain evidence="9">PL_HMW_Pooled</strain>
    </source>
</reference>
<dbReference type="Proteomes" id="UP001219518">
    <property type="component" value="Unassembled WGS sequence"/>
</dbReference>
<sequence>MAAAMATTLDCSGKQIALNYDDFTKKCENYVSANDATAESIKTFLKSLYGVVKETEEAEGLPSGETLPELIVDNFDEEQIWQELDLQNEARVDSLVGSVARLVAQKDKFSLDKGLLQKPKENGVKKVKKPCKKIVDEDDEDDNDEDDDHDDENSSNDDFDLPLNMENESDGENQESGDEVEEEDQIDEEISEDSGDESSGKKGSKKAVRAKKLSKPSAVDDKFFKLSEMEEFLEREEREDFSDGDDSSEDSIDLFDDIPSDESDDEEEENNDDEDSQDDKKKPHYSDFFDAPEGEPQNDVVPPKSKSIKQDKKRKVKFDLGNISKNDSLDEQDLTDNDSDSGSEDSQNNESGNAERKSSYEIRQERLQAKIKKLEEEALSEKPWQLRGEVTGESRPENALLEEALEFDLTHRPAPVVTEETTQRLEDIIKQRIKDKAWDDVERKVKPVEVAEFKKKLVLDQEKSKLSLSQVYEQEYLKQVEAKNPDSSDKPEEIPKEHLEIKSMVDSLFRKLDALSNFHFTPKQVAPEIKIVTNIPAINMEEVAPVATSDATLLAPEEVKAKPKGDVKSQGEKTDTDRKRERRQKKKHQRLVGREREKREATVEKLKPGLGNKYSKEKAVKMLEKISKDNNVSLIENTRGAPAVKSSTTFFSQLQDEVNSQMKDKAKITKKRKADSKTLSAKRLKL</sequence>
<comment type="caution">
    <text evidence="9">The sequence shown here is derived from an EMBL/GenBank/DDBJ whole genome shotgun (WGS) entry which is preliminary data.</text>
</comment>
<gene>
    <name evidence="9" type="ORF">KUF71_002099</name>
</gene>
<evidence type="ECO:0000256" key="6">
    <source>
        <dbReference type="ARBA" id="ARBA00029455"/>
    </source>
</evidence>
<feature type="compositionally biased region" description="Basic residues" evidence="8">
    <location>
        <begin position="668"/>
        <end position="686"/>
    </location>
</feature>
<evidence type="ECO:0000256" key="5">
    <source>
        <dbReference type="ARBA" id="ARBA00023274"/>
    </source>
</evidence>
<dbReference type="Pfam" id="PF04006">
    <property type="entry name" value="Mpp10"/>
    <property type="match status" value="1"/>
</dbReference>
<feature type="compositionally biased region" description="Basic and acidic residues" evidence="8">
    <location>
        <begin position="592"/>
        <end position="601"/>
    </location>
</feature>